<dbReference type="AlphaFoldDB" id="A0A6M0RR23"/>
<accession>A0A6M0RR23</accession>
<evidence type="ECO:0000313" key="1">
    <source>
        <dbReference type="EMBL" id="NEZ58695.1"/>
    </source>
</evidence>
<gene>
    <name evidence="1" type="ORF">DXZ20_24250</name>
</gene>
<proteinExistence type="predicted"/>
<name>A0A6M0RR23_9CYAN</name>
<protein>
    <submittedName>
        <fullName evidence="1">Uncharacterized protein</fullName>
    </submittedName>
</protein>
<comment type="caution">
    <text evidence="1">The sequence shown here is derived from an EMBL/GenBank/DDBJ whole genome shotgun (WGS) entry which is preliminary data.</text>
</comment>
<dbReference type="EMBL" id="QXHD01000004">
    <property type="protein sequence ID" value="NEZ58695.1"/>
    <property type="molecule type" value="Genomic_DNA"/>
</dbReference>
<organism evidence="1 2">
    <name type="scientific">Adonisia turfae CCMR0081</name>
    <dbReference type="NCBI Taxonomy" id="2292702"/>
    <lineage>
        <taxon>Bacteria</taxon>
        <taxon>Bacillati</taxon>
        <taxon>Cyanobacteriota</taxon>
        <taxon>Adonisia</taxon>
        <taxon>Adonisia turfae</taxon>
    </lineage>
</organism>
<evidence type="ECO:0000313" key="2">
    <source>
        <dbReference type="Proteomes" id="UP000481033"/>
    </source>
</evidence>
<reference evidence="1 2" key="1">
    <citation type="journal article" date="2020" name="Microb. Ecol.">
        <title>Ecogenomics of the Marine Benthic Filamentous Cyanobacterium Adonisia.</title>
        <authorList>
            <person name="Walter J.M."/>
            <person name="Coutinho F.H."/>
            <person name="Leomil L."/>
            <person name="Hargreaves P.I."/>
            <person name="Campeao M.E."/>
            <person name="Vieira V.V."/>
            <person name="Silva B.S."/>
            <person name="Fistarol G.O."/>
            <person name="Salomon P.S."/>
            <person name="Sawabe T."/>
            <person name="Mino S."/>
            <person name="Hosokawa M."/>
            <person name="Miyashita H."/>
            <person name="Maruyama F."/>
            <person name="van Verk M.C."/>
            <person name="Dutilh B.E."/>
            <person name="Thompson C.C."/>
            <person name="Thompson F.L."/>
        </authorList>
    </citation>
    <scope>NUCLEOTIDE SEQUENCE [LARGE SCALE GENOMIC DNA]</scope>
    <source>
        <strain evidence="1 2">CCMR0081</strain>
    </source>
</reference>
<dbReference type="Proteomes" id="UP000481033">
    <property type="component" value="Unassembled WGS sequence"/>
</dbReference>
<keyword evidence="2" id="KW-1185">Reference proteome</keyword>
<dbReference type="RefSeq" id="WP_163701459.1">
    <property type="nucleotide sequence ID" value="NZ_QXHD01000004.1"/>
</dbReference>
<sequence length="130" mass="15058">MKRLPKPHTCRTQQAQAARHDYLEISRQVIGEPDIDYIELYQRFIVNEWAAIKLDDSVALTALRLGKPAMNVAITLLQGPFIQYQVYEKDVIILAMVRYAKYTVRDAFKQFKQQPRYLPQQKQSASAVTS</sequence>